<feature type="binding site" evidence="8">
    <location>
        <position position="231"/>
    </location>
    <ligand>
        <name>Zn(2+)</name>
        <dbReference type="ChEBI" id="CHEBI:29105"/>
        <label>1</label>
    </ligand>
</feature>
<evidence type="ECO:0000256" key="8">
    <source>
        <dbReference type="PIRSR" id="PIRSR001123-2"/>
    </source>
</evidence>
<dbReference type="PANTHER" id="PTHR32481:SF0">
    <property type="entry name" value="AMINOPEPTIDASE YPDE-RELATED"/>
    <property type="match status" value="1"/>
</dbReference>
<feature type="active site" description="Proton acceptor" evidence="7">
    <location>
        <position position="208"/>
    </location>
</feature>
<keyword evidence="2" id="KW-0031">Aminopeptidase</keyword>
<dbReference type="GO" id="GO:0046872">
    <property type="term" value="F:metal ion binding"/>
    <property type="evidence" value="ECO:0007669"/>
    <property type="project" value="UniProtKB-UniRule"/>
</dbReference>
<comment type="caution">
    <text evidence="9">The sequence shown here is derived from an EMBL/GenBank/DDBJ whole genome shotgun (WGS) entry which is preliminary data.</text>
</comment>
<dbReference type="Gene3D" id="3.40.630.10">
    <property type="entry name" value="Zn peptidases"/>
    <property type="match status" value="1"/>
</dbReference>
<dbReference type="STRING" id="154621.RV11_GL001002"/>
<dbReference type="EMBL" id="AJAT01000021">
    <property type="protein sequence ID" value="EOL41222.1"/>
    <property type="molecule type" value="Genomic_DNA"/>
</dbReference>
<dbReference type="eggNOG" id="COG1363">
    <property type="taxonomic scope" value="Bacteria"/>
</dbReference>
<dbReference type="Proteomes" id="UP000013785">
    <property type="component" value="Unassembled WGS sequence"/>
</dbReference>
<evidence type="ECO:0000313" key="9">
    <source>
        <dbReference type="EMBL" id="EOL41222.1"/>
    </source>
</evidence>
<proteinExistence type="inferred from homology"/>
<dbReference type="SUPFAM" id="SSF53187">
    <property type="entry name" value="Zn-dependent exopeptidases"/>
    <property type="match status" value="1"/>
</dbReference>
<dbReference type="Pfam" id="PF05343">
    <property type="entry name" value="Peptidase_M42"/>
    <property type="match status" value="1"/>
</dbReference>
<comment type="similarity">
    <text evidence="1 6">Belongs to the peptidase M42 family.</text>
</comment>
<organism evidence="9 10">
    <name type="scientific">Enterococcus phoeniculicola ATCC BAA-412</name>
    <dbReference type="NCBI Taxonomy" id="1158610"/>
    <lineage>
        <taxon>Bacteria</taxon>
        <taxon>Bacillati</taxon>
        <taxon>Bacillota</taxon>
        <taxon>Bacilli</taxon>
        <taxon>Lactobacillales</taxon>
        <taxon>Enterococcaceae</taxon>
        <taxon>Enterococcus</taxon>
    </lineage>
</organism>
<evidence type="ECO:0000256" key="4">
    <source>
        <dbReference type="ARBA" id="ARBA00022723"/>
    </source>
</evidence>
<dbReference type="GO" id="GO:0004177">
    <property type="term" value="F:aminopeptidase activity"/>
    <property type="evidence" value="ECO:0007669"/>
    <property type="project" value="UniProtKB-UniRule"/>
</dbReference>
<sequence>MCLMDRKLANKLNQIDSVAGDEKEISLALRAEYEGLADDIVYDNLGSIFAVKKSKQKNAQRVMVVGHMDEPGFIVKKINENGTLCALGLGNIQKTGLLGMPVRLKKRDGKKISGTLVAYDEAGNVLTKTKEVLVDLGFENSQEIHAAGIHLGDRISFGQSFSVEEGQTRLFSKNWNGRYAPLLGIELLRELKEVELTFDLYVGCTVQEQVGFRGVQTATNLVSPDLGIVLDTDQAFDYQLDVQERIGELGKGLLINFYDTTVLPNRLLLDTLKTICKEHTVSHQYYYSFEGSDAAWINKLRTGTPTLFVNVPVRNMDTLSSVLDVRDYESAKAALLLLLKNLKPENIQAFKEENR</sequence>
<accession>R3W0M8</accession>
<dbReference type="SUPFAM" id="SSF101821">
    <property type="entry name" value="Aminopeptidase/glucanase lid domain"/>
    <property type="match status" value="1"/>
</dbReference>
<evidence type="ECO:0000256" key="6">
    <source>
        <dbReference type="PIRNR" id="PIRNR001123"/>
    </source>
</evidence>
<dbReference type="AlphaFoldDB" id="R3W0M8"/>
<dbReference type="GO" id="GO:0006508">
    <property type="term" value="P:proteolysis"/>
    <property type="evidence" value="ECO:0007669"/>
    <property type="project" value="UniProtKB-KW"/>
</dbReference>
<dbReference type="PIRSF" id="PIRSF001123">
    <property type="entry name" value="PepA_GA"/>
    <property type="match status" value="1"/>
</dbReference>
<reference evidence="9 10" key="1">
    <citation type="submission" date="2013-02" db="EMBL/GenBank/DDBJ databases">
        <title>The Genome Sequence of Enterococcus phoeniculicola BAA-412.</title>
        <authorList>
            <consortium name="The Broad Institute Genome Sequencing Platform"/>
            <consortium name="The Broad Institute Genome Sequencing Center for Infectious Disease"/>
            <person name="Earl A.M."/>
            <person name="Gilmore M.S."/>
            <person name="Lebreton F."/>
            <person name="Walker B."/>
            <person name="Young S.K."/>
            <person name="Zeng Q."/>
            <person name="Gargeya S."/>
            <person name="Fitzgerald M."/>
            <person name="Haas B."/>
            <person name="Abouelleil A."/>
            <person name="Alvarado L."/>
            <person name="Arachchi H.M."/>
            <person name="Berlin A.M."/>
            <person name="Chapman S.B."/>
            <person name="Dewar J."/>
            <person name="Goldberg J."/>
            <person name="Griggs A."/>
            <person name="Gujja S."/>
            <person name="Hansen M."/>
            <person name="Howarth C."/>
            <person name="Imamovic A."/>
            <person name="Larimer J."/>
            <person name="McCowan C."/>
            <person name="Murphy C."/>
            <person name="Neiman D."/>
            <person name="Pearson M."/>
            <person name="Priest M."/>
            <person name="Roberts A."/>
            <person name="Saif S."/>
            <person name="Shea T."/>
            <person name="Sisk P."/>
            <person name="Sykes S."/>
            <person name="Wortman J."/>
            <person name="Nusbaum C."/>
            <person name="Birren B."/>
        </authorList>
    </citation>
    <scope>NUCLEOTIDE SEQUENCE [LARGE SCALE GENOMIC DNA]</scope>
    <source>
        <strain evidence="9 10">ATCC BAA-412</strain>
    </source>
</reference>
<comment type="cofactor">
    <cofactor evidence="8">
        <name>a divalent metal cation</name>
        <dbReference type="ChEBI" id="CHEBI:60240"/>
    </cofactor>
    <text evidence="8">Binds 2 divalent metal cations per subunit.</text>
</comment>
<dbReference type="HOGENOM" id="CLU_047249_0_2_9"/>
<evidence type="ECO:0000313" key="10">
    <source>
        <dbReference type="Proteomes" id="UP000013785"/>
    </source>
</evidence>
<dbReference type="PANTHER" id="PTHR32481">
    <property type="entry name" value="AMINOPEPTIDASE"/>
    <property type="match status" value="1"/>
</dbReference>
<keyword evidence="3" id="KW-0645">Protease</keyword>
<evidence type="ECO:0000256" key="7">
    <source>
        <dbReference type="PIRSR" id="PIRSR001123-1"/>
    </source>
</evidence>
<dbReference type="Gene3D" id="2.40.30.40">
    <property type="entry name" value="Peptidase M42, domain 2"/>
    <property type="match status" value="1"/>
</dbReference>
<evidence type="ECO:0000256" key="1">
    <source>
        <dbReference type="ARBA" id="ARBA00006272"/>
    </source>
</evidence>
<protein>
    <recommendedName>
        <fullName evidence="11">Glutamyl aminopeptidase</fullName>
    </recommendedName>
</protein>
<dbReference type="InterPro" id="IPR051464">
    <property type="entry name" value="Peptidase_M42_aminopept"/>
</dbReference>
<feature type="binding site" evidence="8">
    <location>
        <position position="67"/>
    </location>
    <ligand>
        <name>Zn(2+)</name>
        <dbReference type="ChEBI" id="CHEBI:29105"/>
        <label>1</label>
    </ligand>
</feature>
<evidence type="ECO:0000256" key="3">
    <source>
        <dbReference type="ARBA" id="ARBA00022670"/>
    </source>
</evidence>
<evidence type="ECO:0008006" key="11">
    <source>
        <dbReference type="Google" id="ProtNLM"/>
    </source>
</evidence>
<evidence type="ECO:0000256" key="5">
    <source>
        <dbReference type="ARBA" id="ARBA00022801"/>
    </source>
</evidence>
<dbReference type="InterPro" id="IPR023367">
    <property type="entry name" value="Peptidase_M42_dom2"/>
</dbReference>
<evidence type="ECO:0000256" key="2">
    <source>
        <dbReference type="ARBA" id="ARBA00022438"/>
    </source>
</evidence>
<dbReference type="InterPro" id="IPR008007">
    <property type="entry name" value="Peptidase_M42"/>
</dbReference>
<name>R3W0M8_9ENTE</name>
<keyword evidence="5" id="KW-0378">Hydrolase</keyword>
<dbReference type="PATRIC" id="fig|1158610.3.peg.3426"/>
<gene>
    <name evidence="9" type="ORF">UC3_03431</name>
</gene>
<keyword evidence="10" id="KW-1185">Reference proteome</keyword>
<keyword evidence="4 8" id="KW-0479">Metal-binding</keyword>